<proteinExistence type="predicted"/>
<evidence type="ECO:0000313" key="1">
    <source>
        <dbReference type="EMBL" id="GAA1269871.1"/>
    </source>
</evidence>
<dbReference type="PANTHER" id="PTHR31118">
    <property type="entry name" value="CYCLASE-LIKE PROTEIN 2"/>
    <property type="match status" value="1"/>
</dbReference>
<dbReference type="PANTHER" id="PTHR31118:SF32">
    <property type="entry name" value="KYNURENINE FORMAMIDASE"/>
    <property type="match status" value="1"/>
</dbReference>
<keyword evidence="2" id="KW-1185">Reference proteome</keyword>
<dbReference type="Pfam" id="PF04199">
    <property type="entry name" value="Cyclase"/>
    <property type="match status" value="1"/>
</dbReference>
<dbReference type="Gene3D" id="3.50.30.50">
    <property type="entry name" value="Putative cyclase"/>
    <property type="match status" value="1"/>
</dbReference>
<reference evidence="2" key="1">
    <citation type="journal article" date="2019" name="Int. J. Syst. Evol. Microbiol.">
        <title>The Global Catalogue of Microorganisms (GCM) 10K type strain sequencing project: providing services to taxonomists for standard genome sequencing and annotation.</title>
        <authorList>
            <consortium name="The Broad Institute Genomics Platform"/>
            <consortium name="The Broad Institute Genome Sequencing Center for Infectious Disease"/>
            <person name="Wu L."/>
            <person name="Ma J."/>
        </authorList>
    </citation>
    <scope>NUCLEOTIDE SEQUENCE [LARGE SCALE GENOMIC DNA]</scope>
    <source>
        <strain evidence="2">JCM 13004</strain>
    </source>
</reference>
<dbReference type="RefSeq" id="WP_344446016.1">
    <property type="nucleotide sequence ID" value="NZ_BAAALF010000204.1"/>
</dbReference>
<protein>
    <submittedName>
        <fullName evidence="1">Cyclase family protein</fullName>
    </submittedName>
</protein>
<dbReference type="InterPro" id="IPR037175">
    <property type="entry name" value="KFase_sf"/>
</dbReference>
<dbReference type="SUPFAM" id="SSF102198">
    <property type="entry name" value="Putative cyclase"/>
    <property type="match status" value="1"/>
</dbReference>
<dbReference type="Proteomes" id="UP001500037">
    <property type="component" value="Unassembled WGS sequence"/>
</dbReference>
<evidence type="ECO:0000313" key="2">
    <source>
        <dbReference type="Proteomes" id="UP001500037"/>
    </source>
</evidence>
<dbReference type="EMBL" id="BAAALF010000204">
    <property type="protein sequence ID" value="GAA1269871.1"/>
    <property type="molecule type" value="Genomic_DNA"/>
</dbReference>
<organism evidence="1 2">
    <name type="scientific">Kitasatospora nipponensis</name>
    <dbReference type="NCBI Taxonomy" id="258049"/>
    <lineage>
        <taxon>Bacteria</taxon>
        <taxon>Bacillati</taxon>
        <taxon>Actinomycetota</taxon>
        <taxon>Actinomycetes</taxon>
        <taxon>Kitasatosporales</taxon>
        <taxon>Streptomycetaceae</taxon>
        <taxon>Kitasatospora</taxon>
    </lineage>
</organism>
<comment type="caution">
    <text evidence="1">The sequence shown here is derived from an EMBL/GenBank/DDBJ whole genome shotgun (WGS) entry which is preliminary data.</text>
</comment>
<gene>
    <name evidence="1" type="ORF">GCM10009665_67850</name>
</gene>
<sequence length="261" mass="26631">MDSPVTPQPAPAPVLLDLTHQVTTGMPVYPGDPEVALRPALTTDTAGVNVLSVHLGSQSGTHVDAPYHVDVTWPTLDGLPLELFTGPAVVADLRALPPRSAVGPEQLAPALARLTPGAVLLLATGWPRFWGTERYLAHPYLSAAAAEAIVAAGVRTVGVDALSVDPTPDAEPADPAVAALLAGLADEHDARDGLAAADAPLLTAHRILLGAPGGGVIAENLTDLTALLEAQARDKPLSVSLFPLRLAAADGAPVRAVARIG</sequence>
<accession>A0ABP4HM43</accession>
<dbReference type="InterPro" id="IPR007325">
    <property type="entry name" value="KFase/CYL"/>
</dbReference>
<name>A0ABP4HM43_9ACTN</name>